<dbReference type="Proteomes" id="UP000184052">
    <property type="component" value="Unassembled WGS sequence"/>
</dbReference>
<dbReference type="STRING" id="1121476.SAMN02745751_02490"/>
<dbReference type="OrthoDB" id="9789125at2"/>
<feature type="domain" description="Pyruvate/ketoisovalerate oxidoreductase catalytic" evidence="2">
    <location>
        <begin position="9"/>
        <end position="173"/>
    </location>
</feature>
<organism evidence="3 4">
    <name type="scientific">Dethiosulfatibacter aminovorans DSM 17477</name>
    <dbReference type="NCBI Taxonomy" id="1121476"/>
    <lineage>
        <taxon>Bacteria</taxon>
        <taxon>Bacillati</taxon>
        <taxon>Bacillota</taxon>
        <taxon>Tissierellia</taxon>
        <taxon>Dethiosulfatibacter</taxon>
    </lineage>
</organism>
<sequence length="175" mass="18925">MELVFAGFGGQGVLTLGLIFSQIAMEKGKNVTWMPAYGPTMRGGKAYSVVKFSDEQIGGPDMEEVDVLVAMNEPSLEYAKLVKPGGLIAINSDAVNDNVEVRDDVEVMRIPFMTLSSEANNKKGANIVAGGAIIGKTKMFDLETTKKVLRAFFEDKGKSKFVESNEAALMKGYKS</sequence>
<dbReference type="GO" id="GO:0016903">
    <property type="term" value="F:oxidoreductase activity, acting on the aldehyde or oxo group of donors"/>
    <property type="evidence" value="ECO:0007669"/>
    <property type="project" value="InterPro"/>
</dbReference>
<dbReference type="PANTHER" id="PTHR42730:SF1">
    <property type="entry name" value="2-OXOGLUTARATE SYNTHASE SUBUNIT KORC"/>
    <property type="match status" value="1"/>
</dbReference>
<dbReference type="InterPro" id="IPR002869">
    <property type="entry name" value="Pyrv_flavodox_OxRed_cen"/>
</dbReference>
<dbReference type="AlphaFoldDB" id="A0A1M6J1E8"/>
<evidence type="ECO:0000256" key="1">
    <source>
        <dbReference type="ARBA" id="ARBA00023002"/>
    </source>
</evidence>
<keyword evidence="1" id="KW-0560">Oxidoreductase</keyword>
<dbReference type="PANTHER" id="PTHR42730">
    <property type="entry name" value="2-OXOGLUTARATE SYNTHASE SUBUNIT KORC"/>
    <property type="match status" value="1"/>
</dbReference>
<evidence type="ECO:0000313" key="3">
    <source>
        <dbReference type="EMBL" id="SHJ40518.1"/>
    </source>
</evidence>
<dbReference type="InterPro" id="IPR019752">
    <property type="entry name" value="Pyrv/ketoisovalerate_OxRed_cat"/>
</dbReference>
<dbReference type="Pfam" id="PF01558">
    <property type="entry name" value="POR"/>
    <property type="match status" value="1"/>
</dbReference>
<evidence type="ECO:0000259" key="2">
    <source>
        <dbReference type="Pfam" id="PF01558"/>
    </source>
</evidence>
<dbReference type="RefSeq" id="WP_073049904.1">
    <property type="nucleotide sequence ID" value="NZ_FQZL01000019.1"/>
</dbReference>
<proteinExistence type="predicted"/>
<accession>A0A1M6J1E8</accession>
<dbReference type="InterPro" id="IPR052554">
    <property type="entry name" value="2-oxoglutarate_synth_KorC"/>
</dbReference>
<gene>
    <name evidence="3" type="ORF">SAMN02745751_02490</name>
</gene>
<dbReference type="EMBL" id="FQZL01000019">
    <property type="protein sequence ID" value="SHJ40518.1"/>
    <property type="molecule type" value="Genomic_DNA"/>
</dbReference>
<name>A0A1M6J1E8_9FIRM</name>
<dbReference type="Gene3D" id="3.40.920.10">
    <property type="entry name" value="Pyruvate-ferredoxin oxidoreductase, PFOR, domain III"/>
    <property type="match status" value="1"/>
</dbReference>
<evidence type="ECO:0000313" key="4">
    <source>
        <dbReference type="Proteomes" id="UP000184052"/>
    </source>
</evidence>
<protein>
    <submittedName>
        <fullName evidence="3">2-oxoglutarate ferredoxin oxidoreductase subunit gamma</fullName>
    </submittedName>
</protein>
<dbReference type="SUPFAM" id="SSF53323">
    <property type="entry name" value="Pyruvate-ferredoxin oxidoreductase, PFOR, domain III"/>
    <property type="match status" value="1"/>
</dbReference>
<reference evidence="3 4" key="1">
    <citation type="submission" date="2016-11" db="EMBL/GenBank/DDBJ databases">
        <authorList>
            <person name="Jaros S."/>
            <person name="Januszkiewicz K."/>
            <person name="Wedrychowicz H."/>
        </authorList>
    </citation>
    <scope>NUCLEOTIDE SEQUENCE [LARGE SCALE GENOMIC DNA]</scope>
    <source>
        <strain evidence="3 4">DSM 17477</strain>
    </source>
</reference>
<keyword evidence="4" id="KW-1185">Reference proteome</keyword>